<protein>
    <submittedName>
        <fullName evidence="2">Uncharacterized protein</fullName>
    </submittedName>
</protein>
<dbReference type="SUPFAM" id="SSF53474">
    <property type="entry name" value="alpha/beta-Hydrolases"/>
    <property type="match status" value="1"/>
</dbReference>
<dbReference type="Gene3D" id="3.40.50.1820">
    <property type="entry name" value="alpha/beta hydrolase"/>
    <property type="match status" value="1"/>
</dbReference>
<proteinExistence type="predicted"/>
<sequence>MCPRPQSASTTARRTTTSISPPPHDLNRSARVNTVQLRSPVHGGGGGTPSAGKRAKLEATRVQIRSPASIWGLEAPRPAGDVASQLSGFLSSIPEIVARGDLASQCPGEKQVRLLIIFVVLNPHAAIEPDSKLEFDMPDALRVYKIDCVERFDDTKSVPSSPNGNSTNGVASKDFATGISSRLYLPARVDPEKKLPIVVFFHDGAFMVHNASFPLYHIYIASVNVAVPASR</sequence>
<evidence type="ECO:0000313" key="3">
    <source>
        <dbReference type="Proteomes" id="UP000007305"/>
    </source>
</evidence>
<feature type="region of interest" description="Disordered" evidence="1">
    <location>
        <begin position="1"/>
        <end position="59"/>
    </location>
</feature>
<feature type="compositionally biased region" description="Low complexity" evidence="1">
    <location>
        <begin position="7"/>
        <end position="18"/>
    </location>
</feature>
<keyword evidence="3" id="KW-1185">Reference proteome</keyword>
<dbReference type="EnsemblPlants" id="Zm00001eb188780_T001">
    <property type="protein sequence ID" value="Zm00001eb188780_P001"/>
    <property type="gene ID" value="Zm00001eb188780"/>
</dbReference>
<dbReference type="InParanoid" id="A0A804NV80"/>
<reference evidence="2" key="2">
    <citation type="submission" date="2019-07" db="EMBL/GenBank/DDBJ databases">
        <authorList>
            <person name="Seetharam A."/>
            <person name="Woodhouse M."/>
            <person name="Cannon E."/>
        </authorList>
    </citation>
    <scope>NUCLEOTIDE SEQUENCE [LARGE SCALE GENOMIC DNA]</scope>
    <source>
        <strain evidence="2">cv. B73</strain>
    </source>
</reference>
<evidence type="ECO:0000256" key="1">
    <source>
        <dbReference type="SAM" id="MobiDB-lite"/>
    </source>
</evidence>
<dbReference type="Gramene" id="Zm00001eb188780_T001">
    <property type="protein sequence ID" value="Zm00001eb188780_P001"/>
    <property type="gene ID" value="Zm00001eb188780"/>
</dbReference>
<evidence type="ECO:0000313" key="2">
    <source>
        <dbReference type="EnsemblPlants" id="Zm00001eb188780_P001"/>
    </source>
</evidence>
<dbReference type="Proteomes" id="UP000007305">
    <property type="component" value="Chromosome 4"/>
</dbReference>
<dbReference type="AlphaFoldDB" id="A0A804NV80"/>
<dbReference type="InterPro" id="IPR029058">
    <property type="entry name" value="AB_hydrolase_fold"/>
</dbReference>
<reference evidence="3" key="1">
    <citation type="journal article" date="2009" name="Science">
        <title>The B73 maize genome: complexity, diversity, and dynamics.</title>
        <authorList>
            <person name="Schnable P.S."/>
            <person name="Ware D."/>
            <person name="Fulton R.S."/>
            <person name="Stein J.C."/>
            <person name="Wei F."/>
            <person name="Pasternak S."/>
            <person name="Liang C."/>
            <person name="Zhang J."/>
            <person name="Fulton L."/>
            <person name="Graves T.A."/>
            <person name="Minx P."/>
            <person name="Reily A.D."/>
            <person name="Courtney L."/>
            <person name="Kruchowski S.S."/>
            <person name="Tomlinson C."/>
            <person name="Strong C."/>
            <person name="Delehaunty K."/>
            <person name="Fronick C."/>
            <person name="Courtney B."/>
            <person name="Rock S.M."/>
            <person name="Belter E."/>
            <person name="Du F."/>
            <person name="Kim K."/>
            <person name="Abbott R.M."/>
            <person name="Cotton M."/>
            <person name="Levy A."/>
            <person name="Marchetto P."/>
            <person name="Ochoa K."/>
            <person name="Jackson S.M."/>
            <person name="Gillam B."/>
            <person name="Chen W."/>
            <person name="Yan L."/>
            <person name="Higginbotham J."/>
            <person name="Cardenas M."/>
            <person name="Waligorski J."/>
            <person name="Applebaum E."/>
            <person name="Phelps L."/>
            <person name="Falcone J."/>
            <person name="Kanchi K."/>
            <person name="Thane T."/>
            <person name="Scimone A."/>
            <person name="Thane N."/>
            <person name="Henke J."/>
            <person name="Wang T."/>
            <person name="Ruppert J."/>
            <person name="Shah N."/>
            <person name="Rotter K."/>
            <person name="Hodges J."/>
            <person name="Ingenthron E."/>
            <person name="Cordes M."/>
            <person name="Kohlberg S."/>
            <person name="Sgro J."/>
            <person name="Delgado B."/>
            <person name="Mead K."/>
            <person name="Chinwalla A."/>
            <person name="Leonard S."/>
            <person name="Crouse K."/>
            <person name="Collura K."/>
            <person name="Kudrna D."/>
            <person name="Currie J."/>
            <person name="He R."/>
            <person name="Angelova A."/>
            <person name="Rajasekar S."/>
            <person name="Mueller T."/>
            <person name="Lomeli R."/>
            <person name="Scara G."/>
            <person name="Ko A."/>
            <person name="Delaney K."/>
            <person name="Wissotski M."/>
            <person name="Lopez G."/>
            <person name="Campos D."/>
            <person name="Braidotti M."/>
            <person name="Ashley E."/>
            <person name="Golser W."/>
            <person name="Kim H."/>
            <person name="Lee S."/>
            <person name="Lin J."/>
            <person name="Dujmic Z."/>
            <person name="Kim W."/>
            <person name="Talag J."/>
            <person name="Zuccolo A."/>
            <person name="Fan C."/>
            <person name="Sebastian A."/>
            <person name="Kramer M."/>
            <person name="Spiegel L."/>
            <person name="Nascimento L."/>
            <person name="Zutavern T."/>
            <person name="Miller B."/>
            <person name="Ambroise C."/>
            <person name="Muller S."/>
            <person name="Spooner W."/>
            <person name="Narechania A."/>
            <person name="Ren L."/>
            <person name="Wei S."/>
            <person name="Kumari S."/>
            <person name="Faga B."/>
            <person name="Levy M.J."/>
            <person name="McMahan L."/>
            <person name="Van Buren P."/>
            <person name="Vaughn M.W."/>
            <person name="Ying K."/>
            <person name="Yeh C.-T."/>
            <person name="Emrich S.J."/>
            <person name="Jia Y."/>
            <person name="Kalyanaraman A."/>
            <person name="Hsia A.-P."/>
            <person name="Barbazuk W.B."/>
            <person name="Baucom R.S."/>
            <person name="Brutnell T.P."/>
            <person name="Carpita N.C."/>
            <person name="Chaparro C."/>
            <person name="Chia J.-M."/>
            <person name="Deragon J.-M."/>
            <person name="Estill J.C."/>
            <person name="Fu Y."/>
            <person name="Jeddeloh J.A."/>
            <person name="Han Y."/>
            <person name="Lee H."/>
            <person name="Li P."/>
            <person name="Lisch D.R."/>
            <person name="Liu S."/>
            <person name="Liu Z."/>
            <person name="Nagel D.H."/>
            <person name="McCann M.C."/>
            <person name="SanMiguel P."/>
            <person name="Myers A.M."/>
            <person name="Nettleton D."/>
            <person name="Nguyen J."/>
            <person name="Penning B.W."/>
            <person name="Ponnala L."/>
            <person name="Schneider K.L."/>
            <person name="Schwartz D.C."/>
            <person name="Sharma A."/>
            <person name="Soderlund C."/>
            <person name="Springer N.M."/>
            <person name="Sun Q."/>
            <person name="Wang H."/>
            <person name="Waterman M."/>
            <person name="Westerman R."/>
            <person name="Wolfgruber T.K."/>
            <person name="Yang L."/>
            <person name="Yu Y."/>
            <person name="Zhang L."/>
            <person name="Zhou S."/>
            <person name="Zhu Q."/>
            <person name="Bennetzen J.L."/>
            <person name="Dawe R.K."/>
            <person name="Jiang J."/>
            <person name="Jiang N."/>
            <person name="Presting G.G."/>
            <person name="Wessler S.R."/>
            <person name="Aluru S."/>
            <person name="Martienssen R.A."/>
            <person name="Clifton S.W."/>
            <person name="McCombie W.R."/>
            <person name="Wing R.A."/>
            <person name="Wilson R.K."/>
        </authorList>
    </citation>
    <scope>NUCLEOTIDE SEQUENCE [LARGE SCALE GENOMIC DNA]</scope>
    <source>
        <strain evidence="3">cv. B73</strain>
    </source>
</reference>
<organism evidence="2 3">
    <name type="scientific">Zea mays</name>
    <name type="common">Maize</name>
    <dbReference type="NCBI Taxonomy" id="4577"/>
    <lineage>
        <taxon>Eukaryota</taxon>
        <taxon>Viridiplantae</taxon>
        <taxon>Streptophyta</taxon>
        <taxon>Embryophyta</taxon>
        <taxon>Tracheophyta</taxon>
        <taxon>Spermatophyta</taxon>
        <taxon>Magnoliopsida</taxon>
        <taxon>Liliopsida</taxon>
        <taxon>Poales</taxon>
        <taxon>Poaceae</taxon>
        <taxon>PACMAD clade</taxon>
        <taxon>Panicoideae</taxon>
        <taxon>Andropogonodae</taxon>
        <taxon>Andropogoneae</taxon>
        <taxon>Tripsacinae</taxon>
        <taxon>Zea</taxon>
    </lineage>
</organism>
<accession>A0A804NV80</accession>
<name>A0A804NV80_MAIZE</name>
<reference evidence="2" key="3">
    <citation type="submission" date="2021-05" db="UniProtKB">
        <authorList>
            <consortium name="EnsemblPlants"/>
        </authorList>
    </citation>
    <scope>IDENTIFICATION</scope>
    <source>
        <strain evidence="2">cv. B73</strain>
    </source>
</reference>